<gene>
    <name evidence="1" type="ORF">G4177_12580</name>
</gene>
<keyword evidence="2" id="KW-1185">Reference proteome</keyword>
<name>A0ABR9PM35_9BACT</name>
<comment type="caution">
    <text evidence="1">The sequence shown here is derived from an EMBL/GenBank/DDBJ whole genome shotgun (WGS) entry which is preliminary data.</text>
</comment>
<dbReference type="Proteomes" id="UP001516472">
    <property type="component" value="Unassembled WGS sequence"/>
</dbReference>
<dbReference type="SUPFAM" id="SSF48613">
    <property type="entry name" value="Heme oxygenase-like"/>
    <property type="match status" value="1"/>
</dbReference>
<dbReference type="Pfam" id="PF14518">
    <property type="entry name" value="Haem_oxygenas_2"/>
    <property type="match status" value="1"/>
</dbReference>
<dbReference type="Gene3D" id="2.60.120.10">
    <property type="entry name" value="Jelly Rolls"/>
    <property type="match status" value="1"/>
</dbReference>
<evidence type="ECO:0000313" key="2">
    <source>
        <dbReference type="Proteomes" id="UP001516472"/>
    </source>
</evidence>
<dbReference type="Gene3D" id="1.20.910.10">
    <property type="entry name" value="Heme oxygenase-like"/>
    <property type="match status" value="1"/>
</dbReference>
<dbReference type="SUPFAM" id="SSF51182">
    <property type="entry name" value="RmlC-like cupins"/>
    <property type="match status" value="1"/>
</dbReference>
<dbReference type="InterPro" id="IPR011051">
    <property type="entry name" value="RmlC_Cupin_sf"/>
</dbReference>
<dbReference type="InterPro" id="IPR014710">
    <property type="entry name" value="RmlC-like_jellyroll"/>
</dbReference>
<accession>A0ABR9PM35</accession>
<protein>
    <submittedName>
        <fullName evidence="1">Iron-containing redox enzyme family protein</fullName>
    </submittedName>
</protein>
<dbReference type="InterPro" id="IPR016084">
    <property type="entry name" value="Haem_Oase-like_multi-hlx"/>
</dbReference>
<dbReference type="SMART" id="SM01236">
    <property type="entry name" value="Haem_oxygenase_2"/>
    <property type="match status" value="1"/>
</dbReference>
<proteinExistence type="predicted"/>
<sequence length="463" mass="51698">MMPSTLLDTQRLIATGALAPLWEGLQAARPYGPSQQWVLDSPYLRPTALGGLSLGSLEEPVRTGSLFTHRSLSLNRLLFNAYEQNNLYLPVSAFTEAEHRAFHDFYEPGFVAANAMLRPALERTCFEFLSEDISVDGPWTLAHLEEYCQQLLTRYEAAPSEVCRRVEASAAPDLAAKLFILQVAPDFLSEASQMARALPGNFGPVHSELMKIFIDEFGYGVHPHKHSTLFEKLLESLGLSSGVHAYYHWYLPSSLLMTSYFHWVTSHKPRWFEYVGALWWIEAVVPHFNRQFSKSLRKVFGREGVDTLYFDEHVGIDLHHRRMALDKLIRPLVQRYGEAIIPEMVRGIEASRLLGDLAERDYFEQLDFCEALHTGRAVCATTVEPSRATPRPAGFFLAPDVHDEASLLAVTAGTVEVDAGFLKPRVLRAGESVVVPAGRMVGARVVGEGASLWVGPSREAGSR</sequence>
<evidence type="ECO:0000313" key="1">
    <source>
        <dbReference type="EMBL" id="MBE4748998.1"/>
    </source>
</evidence>
<reference evidence="1 2" key="1">
    <citation type="submission" date="2020-02" db="EMBL/GenBank/DDBJ databases">
        <authorList>
            <person name="Babadi Z.K."/>
            <person name="Risdian C."/>
            <person name="Ebrahimipour G.H."/>
            <person name="Wink J."/>
        </authorList>
    </citation>
    <scope>NUCLEOTIDE SEQUENCE [LARGE SCALE GENOMIC DNA]</scope>
    <source>
        <strain evidence="1 2">ZKHCc1 1396</strain>
    </source>
</reference>
<dbReference type="EMBL" id="JAAIYO010000003">
    <property type="protein sequence ID" value="MBE4748998.1"/>
    <property type="molecule type" value="Genomic_DNA"/>
</dbReference>
<organism evidence="1 2">
    <name type="scientific">Corallococcus soli</name>
    <dbReference type="NCBI Taxonomy" id="2710757"/>
    <lineage>
        <taxon>Bacteria</taxon>
        <taxon>Pseudomonadati</taxon>
        <taxon>Myxococcota</taxon>
        <taxon>Myxococcia</taxon>
        <taxon>Myxococcales</taxon>
        <taxon>Cystobacterineae</taxon>
        <taxon>Myxococcaceae</taxon>
        <taxon>Corallococcus</taxon>
    </lineage>
</organism>